<protein>
    <recommendedName>
        <fullName evidence="3">ELMO domain-containing protein</fullName>
    </recommendedName>
</protein>
<gene>
    <name evidence="4" type="ORF">NSK_007559</name>
</gene>
<feature type="domain" description="ELMO" evidence="3">
    <location>
        <begin position="140"/>
        <end position="319"/>
    </location>
</feature>
<evidence type="ECO:0000313" key="5">
    <source>
        <dbReference type="Proteomes" id="UP000355283"/>
    </source>
</evidence>
<feature type="compositionally biased region" description="Basic and acidic residues" evidence="1">
    <location>
        <begin position="165"/>
        <end position="176"/>
    </location>
</feature>
<evidence type="ECO:0000256" key="1">
    <source>
        <dbReference type="SAM" id="MobiDB-lite"/>
    </source>
</evidence>
<reference evidence="4 5" key="1">
    <citation type="submission" date="2019-01" db="EMBL/GenBank/DDBJ databases">
        <title>Nuclear Genome Assembly of the Microalgal Biofuel strain Nannochloropsis salina CCMP1776.</title>
        <authorList>
            <person name="Hovde B."/>
        </authorList>
    </citation>
    <scope>NUCLEOTIDE SEQUENCE [LARGE SCALE GENOMIC DNA]</scope>
    <source>
        <strain evidence="4 5">CCMP1776</strain>
    </source>
</reference>
<dbReference type="EMBL" id="SDOX01000145">
    <property type="protein sequence ID" value="TFJ80916.1"/>
    <property type="molecule type" value="Genomic_DNA"/>
</dbReference>
<dbReference type="PANTHER" id="PTHR12771:SF51">
    <property type="entry name" value="LD01482P"/>
    <property type="match status" value="1"/>
</dbReference>
<evidence type="ECO:0000256" key="2">
    <source>
        <dbReference type="SAM" id="SignalP"/>
    </source>
</evidence>
<proteinExistence type="predicted"/>
<keyword evidence="2" id="KW-0732">Signal</keyword>
<organism evidence="4 5">
    <name type="scientific">Nannochloropsis salina CCMP1776</name>
    <dbReference type="NCBI Taxonomy" id="1027361"/>
    <lineage>
        <taxon>Eukaryota</taxon>
        <taxon>Sar</taxon>
        <taxon>Stramenopiles</taxon>
        <taxon>Ochrophyta</taxon>
        <taxon>Eustigmatophyceae</taxon>
        <taxon>Eustigmatales</taxon>
        <taxon>Monodopsidaceae</taxon>
        <taxon>Microchloropsis</taxon>
        <taxon>Microchloropsis salina</taxon>
    </lineage>
</organism>
<dbReference type="Pfam" id="PF04727">
    <property type="entry name" value="ELMO_CED12"/>
    <property type="match status" value="1"/>
</dbReference>
<dbReference type="PROSITE" id="PS51335">
    <property type="entry name" value="ELMO"/>
    <property type="match status" value="1"/>
</dbReference>
<evidence type="ECO:0000313" key="4">
    <source>
        <dbReference type="EMBL" id="TFJ80916.1"/>
    </source>
</evidence>
<feature type="signal peptide" evidence="2">
    <location>
        <begin position="1"/>
        <end position="32"/>
    </location>
</feature>
<name>A0A4D9CQ87_9STRA</name>
<feature type="chain" id="PRO_5020035230" description="ELMO domain-containing protein" evidence="2">
    <location>
        <begin position="33"/>
        <end position="334"/>
    </location>
</feature>
<dbReference type="AlphaFoldDB" id="A0A4D9CQ87"/>
<keyword evidence="5" id="KW-1185">Reference proteome</keyword>
<evidence type="ECO:0000259" key="3">
    <source>
        <dbReference type="PROSITE" id="PS51335"/>
    </source>
</evidence>
<dbReference type="InterPro" id="IPR050868">
    <property type="entry name" value="ELMO_domain-containing"/>
</dbReference>
<comment type="caution">
    <text evidence="4">The sequence shown here is derived from an EMBL/GenBank/DDBJ whole genome shotgun (WGS) entry which is preliminary data.</text>
</comment>
<accession>A0A4D9CQ87</accession>
<dbReference type="InterPro" id="IPR006816">
    <property type="entry name" value="ELMO_dom"/>
</dbReference>
<dbReference type="OrthoDB" id="67155at2759"/>
<dbReference type="PANTHER" id="PTHR12771">
    <property type="entry name" value="ENGULFMENT AND CELL MOTILITY"/>
    <property type="match status" value="1"/>
</dbReference>
<sequence>MSRAWLMPTLEAWMLLWWRWALHLLRAMISRGVDYVTGKSELERICSADSRAPPFSMFSRFLRFLRLSPYPSPSSLLADPTGREASASLPSLLLRYKIPTSNIHVQENLKECLRALHYLHEFKDAVRSLTTTAFAWENQDHLALLHALWHALKPGLAFAPAPSEGEGRKGGREGGREGSVWSEIGFQGRDPSTDFRGMGIFGLMQMVSFAESRPEKARSLLLESEHPRRWFPWAVTGVNVSRFVFELLTEDAVLEERLVEAWREGGREGGKEGGMQVVNEVYADVWETFGRVWVDTDPENVMAFPPIWSEVQRRERRRWRQRRGDESWRLLLEV</sequence>
<dbReference type="Proteomes" id="UP000355283">
    <property type="component" value="Unassembled WGS sequence"/>
</dbReference>
<feature type="region of interest" description="Disordered" evidence="1">
    <location>
        <begin position="160"/>
        <end position="183"/>
    </location>
</feature>